<organism evidence="1 2">
    <name type="scientific">Cryptolaemus montrouzieri</name>
    <dbReference type="NCBI Taxonomy" id="559131"/>
    <lineage>
        <taxon>Eukaryota</taxon>
        <taxon>Metazoa</taxon>
        <taxon>Ecdysozoa</taxon>
        <taxon>Arthropoda</taxon>
        <taxon>Hexapoda</taxon>
        <taxon>Insecta</taxon>
        <taxon>Pterygota</taxon>
        <taxon>Neoptera</taxon>
        <taxon>Endopterygota</taxon>
        <taxon>Coleoptera</taxon>
        <taxon>Polyphaga</taxon>
        <taxon>Cucujiformia</taxon>
        <taxon>Coccinelloidea</taxon>
        <taxon>Coccinellidae</taxon>
        <taxon>Scymninae</taxon>
        <taxon>Scymnini</taxon>
        <taxon>Cryptolaemus</taxon>
    </lineage>
</organism>
<protein>
    <submittedName>
        <fullName evidence="1">Uncharacterized protein</fullName>
    </submittedName>
</protein>
<keyword evidence="2" id="KW-1185">Reference proteome</keyword>
<dbReference type="EMBL" id="JABFTP020000165">
    <property type="protein sequence ID" value="KAL3284870.1"/>
    <property type="molecule type" value="Genomic_DNA"/>
</dbReference>
<name>A0ABD2P2Q3_9CUCU</name>
<evidence type="ECO:0000313" key="2">
    <source>
        <dbReference type="Proteomes" id="UP001516400"/>
    </source>
</evidence>
<gene>
    <name evidence="1" type="ORF">HHI36_019007</name>
</gene>
<dbReference type="AlphaFoldDB" id="A0ABD2P2Q3"/>
<dbReference type="Proteomes" id="UP001516400">
    <property type="component" value="Unassembled WGS sequence"/>
</dbReference>
<accession>A0ABD2P2Q3</accession>
<comment type="caution">
    <text evidence="1">The sequence shown here is derived from an EMBL/GenBank/DDBJ whole genome shotgun (WGS) entry which is preliminary data.</text>
</comment>
<reference evidence="1 2" key="1">
    <citation type="journal article" date="2021" name="BMC Biol.">
        <title>Horizontally acquired antibacterial genes associated with adaptive radiation of ladybird beetles.</title>
        <authorList>
            <person name="Li H.S."/>
            <person name="Tang X.F."/>
            <person name="Huang Y.H."/>
            <person name="Xu Z.Y."/>
            <person name="Chen M.L."/>
            <person name="Du X.Y."/>
            <person name="Qiu B.Y."/>
            <person name="Chen P.T."/>
            <person name="Zhang W."/>
            <person name="Slipinski A."/>
            <person name="Escalona H.E."/>
            <person name="Waterhouse R.M."/>
            <person name="Zwick A."/>
            <person name="Pang H."/>
        </authorList>
    </citation>
    <scope>NUCLEOTIDE SEQUENCE [LARGE SCALE GENOMIC DNA]</scope>
    <source>
        <strain evidence="1">SYSU2018</strain>
    </source>
</reference>
<evidence type="ECO:0000313" key="1">
    <source>
        <dbReference type="EMBL" id="KAL3284870.1"/>
    </source>
</evidence>
<sequence length="110" mass="12706">MIGDFGLEGMVLKYFIINFPYLALRTSFFYNVDYSGRVGCVRRFIISHLNLGCFFIDKNTNSDKKINPNFIRQWFPTVFLYFSYHVKSVIDVVDALGAICNIPKKFVGAQ</sequence>
<proteinExistence type="predicted"/>